<name>A0ABR6XVQ2_9BURK</name>
<evidence type="ECO:0000256" key="1">
    <source>
        <dbReference type="SAM" id="Phobius"/>
    </source>
</evidence>
<evidence type="ECO:0000313" key="3">
    <source>
        <dbReference type="EMBL" id="MBC3833079.1"/>
    </source>
</evidence>
<dbReference type="RefSeq" id="WP_186892114.1">
    <property type="nucleotide sequence ID" value="NZ_JACOFU010000007.1"/>
</dbReference>
<reference evidence="3 4" key="1">
    <citation type="submission" date="2020-08" db="EMBL/GenBank/DDBJ databases">
        <title>Novel species isolated from subtropical streams in China.</title>
        <authorList>
            <person name="Lu H."/>
        </authorList>
    </citation>
    <scope>NUCLEOTIDE SEQUENCE [LARGE SCALE GENOMIC DNA]</scope>
    <source>
        <strain evidence="3 4">KCTC 52442</strain>
    </source>
</reference>
<dbReference type="Gene3D" id="3.40.30.10">
    <property type="entry name" value="Glutaredoxin"/>
    <property type="match status" value="1"/>
</dbReference>
<feature type="domain" description="Thioredoxin" evidence="2">
    <location>
        <begin position="36"/>
        <end position="176"/>
    </location>
</feature>
<gene>
    <name evidence="3" type="ORF">H8K33_16340</name>
</gene>
<evidence type="ECO:0000259" key="2">
    <source>
        <dbReference type="PROSITE" id="PS51352"/>
    </source>
</evidence>
<keyword evidence="1" id="KW-0472">Membrane</keyword>
<keyword evidence="1" id="KW-0812">Transmembrane</keyword>
<dbReference type="InterPro" id="IPR013766">
    <property type="entry name" value="Thioredoxin_domain"/>
</dbReference>
<organism evidence="3 4">
    <name type="scientific">Undibacterium amnicola</name>
    <dbReference type="NCBI Taxonomy" id="1834038"/>
    <lineage>
        <taxon>Bacteria</taxon>
        <taxon>Pseudomonadati</taxon>
        <taxon>Pseudomonadota</taxon>
        <taxon>Betaproteobacteria</taxon>
        <taxon>Burkholderiales</taxon>
        <taxon>Oxalobacteraceae</taxon>
        <taxon>Undibacterium</taxon>
    </lineage>
</organism>
<protein>
    <submittedName>
        <fullName evidence="3">TlpA family protein disulfide reductase</fullName>
    </submittedName>
</protein>
<dbReference type="PANTHER" id="PTHR42852:SF18">
    <property type="entry name" value="CHROMOSOME UNDETERMINED SCAFFOLD_47, WHOLE GENOME SHOTGUN SEQUENCE"/>
    <property type="match status" value="1"/>
</dbReference>
<accession>A0ABR6XVQ2</accession>
<dbReference type="CDD" id="cd02966">
    <property type="entry name" value="TlpA_like_family"/>
    <property type="match status" value="1"/>
</dbReference>
<dbReference type="InterPro" id="IPR036249">
    <property type="entry name" value="Thioredoxin-like_sf"/>
</dbReference>
<proteinExistence type="predicted"/>
<keyword evidence="4" id="KW-1185">Reference proteome</keyword>
<dbReference type="InterPro" id="IPR050553">
    <property type="entry name" value="Thioredoxin_ResA/DsbE_sf"/>
</dbReference>
<dbReference type="InterPro" id="IPR013740">
    <property type="entry name" value="Redoxin"/>
</dbReference>
<feature type="transmembrane region" description="Helical" evidence="1">
    <location>
        <begin position="15"/>
        <end position="33"/>
    </location>
</feature>
<dbReference type="PANTHER" id="PTHR42852">
    <property type="entry name" value="THIOL:DISULFIDE INTERCHANGE PROTEIN DSBE"/>
    <property type="match status" value="1"/>
</dbReference>
<evidence type="ECO:0000313" key="4">
    <source>
        <dbReference type="Proteomes" id="UP000643610"/>
    </source>
</evidence>
<dbReference type="Proteomes" id="UP000643610">
    <property type="component" value="Unassembled WGS sequence"/>
</dbReference>
<dbReference type="EMBL" id="JACOFU010000007">
    <property type="protein sequence ID" value="MBC3833079.1"/>
    <property type="molecule type" value="Genomic_DNA"/>
</dbReference>
<dbReference type="SUPFAM" id="SSF52833">
    <property type="entry name" value="Thioredoxin-like"/>
    <property type="match status" value="1"/>
</dbReference>
<sequence>MNATQVTQQEQTGTFKMGIVLAVLLLVISLFAYQSFSNKQAAPKLDFTNIQGTKISQQALQGKVYMVNFWATSCATCIKEMPQMIASYEKFRAQGLEFFAVAMSYDPPNYVLNFAETRQLPFHVVLDHQDKIAKAYGDVKLTPTTFVIDKQGNIIKRYVGEPSFDELNQLLAKELAKS</sequence>
<dbReference type="PROSITE" id="PS51352">
    <property type="entry name" value="THIOREDOXIN_2"/>
    <property type="match status" value="1"/>
</dbReference>
<keyword evidence="1" id="KW-1133">Transmembrane helix</keyword>
<comment type="caution">
    <text evidence="3">The sequence shown here is derived from an EMBL/GenBank/DDBJ whole genome shotgun (WGS) entry which is preliminary data.</text>
</comment>
<dbReference type="Pfam" id="PF08534">
    <property type="entry name" value="Redoxin"/>
    <property type="match status" value="1"/>
</dbReference>